<name>A0A4Y9YDG0_9APHY</name>
<evidence type="ECO:0000313" key="1">
    <source>
        <dbReference type="EMBL" id="TFY59763.1"/>
    </source>
</evidence>
<proteinExistence type="predicted"/>
<reference evidence="1 2" key="1">
    <citation type="submission" date="2019-01" db="EMBL/GenBank/DDBJ databases">
        <title>Genome sequencing of the rare red list fungi Fomitopsis rosea.</title>
        <authorList>
            <person name="Buettner E."/>
            <person name="Kellner H."/>
        </authorList>
    </citation>
    <scope>NUCLEOTIDE SEQUENCE [LARGE SCALE GENOMIC DNA]</scope>
    <source>
        <strain evidence="1 2">DSM 105464</strain>
    </source>
</reference>
<evidence type="ECO:0000313" key="2">
    <source>
        <dbReference type="Proteomes" id="UP000298390"/>
    </source>
</evidence>
<dbReference type="Proteomes" id="UP000298390">
    <property type="component" value="Unassembled WGS sequence"/>
</dbReference>
<accession>A0A4Y9YDG0</accession>
<comment type="caution">
    <text evidence="1">The sequence shown here is derived from an EMBL/GenBank/DDBJ whole genome shotgun (WGS) entry which is preliminary data.</text>
</comment>
<dbReference type="EMBL" id="SEKV01000288">
    <property type="protein sequence ID" value="TFY59763.1"/>
    <property type="molecule type" value="Genomic_DNA"/>
</dbReference>
<dbReference type="STRING" id="34475.A0A4Y9YDG0"/>
<protein>
    <submittedName>
        <fullName evidence="1">Uncharacterized protein</fullName>
    </submittedName>
</protein>
<dbReference type="CDD" id="cd11296">
    <property type="entry name" value="O-FucT_like"/>
    <property type="match status" value="1"/>
</dbReference>
<dbReference type="Gene3D" id="3.40.50.11350">
    <property type="match status" value="1"/>
</dbReference>
<sequence>MLALVAPALTALDHVQRRTQHLYRAHQRPLPGPSDVSDCYCNRFRFTSMDHPALPRTGDDGEGTGASGLCLHGEDVNNGERTLTGMPWKILTSSNGDLAFLSGYCIFMGPAAAIMITDSYRLAGLVLNGPAGKYIFFANHVHAYNTGRHFAFDNYTWNRDGSDYTDYNGKLIPSRIPNTALIRGPAVGDPFPPGDNASLAVVKEYFDKVCPEPTVISSDVVGKTLDGDASAQTVLEAWVAKLRAMDDHPCIEIERDTQQIFSIWIFGSTRVLDIFPGFAKSPIMTLFRWSPLIESAFAVNRPVISPPTFFDKLLPSIPFLRPSTPYPMISGLLVLHIRRGDFAEHCAHLARWSSLFNGFNSFPELPDQFEPPPGAGWGENTPENTQLYMQRCFPTVEQIVEKVRDVRATRAGRGLRNVYIMTNGAKEWVDELKAALFAMGGLERVTGSRDVLLNWEQKYVAQAVDMLIGQRAQVLIGNGFSSLTSNIVMMRMANGFAPDSNRFW</sequence>
<dbReference type="AlphaFoldDB" id="A0A4Y9YDG0"/>
<organism evidence="1 2">
    <name type="scientific">Rhodofomes roseus</name>
    <dbReference type="NCBI Taxonomy" id="34475"/>
    <lineage>
        <taxon>Eukaryota</taxon>
        <taxon>Fungi</taxon>
        <taxon>Dikarya</taxon>
        <taxon>Basidiomycota</taxon>
        <taxon>Agaricomycotina</taxon>
        <taxon>Agaricomycetes</taxon>
        <taxon>Polyporales</taxon>
        <taxon>Rhodofomes</taxon>
    </lineage>
</organism>
<gene>
    <name evidence="1" type="ORF">EVJ58_g5573</name>
</gene>